<evidence type="ECO:0000256" key="5">
    <source>
        <dbReference type="ARBA" id="ARBA00023001"/>
    </source>
</evidence>
<accession>A0A1J6JR84</accession>
<feature type="signal peptide" evidence="9">
    <location>
        <begin position="1"/>
        <end position="25"/>
    </location>
</feature>
<organism evidence="11 12">
    <name type="scientific">Nicotiana attenuata</name>
    <name type="common">Coyote tobacco</name>
    <dbReference type="NCBI Taxonomy" id="49451"/>
    <lineage>
        <taxon>Eukaryota</taxon>
        <taxon>Viridiplantae</taxon>
        <taxon>Streptophyta</taxon>
        <taxon>Embryophyta</taxon>
        <taxon>Tracheophyta</taxon>
        <taxon>Spermatophyta</taxon>
        <taxon>Magnoliopsida</taxon>
        <taxon>eudicotyledons</taxon>
        <taxon>Gunneridae</taxon>
        <taxon>Pentapetalae</taxon>
        <taxon>asterids</taxon>
        <taxon>lamiids</taxon>
        <taxon>Solanales</taxon>
        <taxon>Solanaceae</taxon>
        <taxon>Nicotianoideae</taxon>
        <taxon>Nicotianeae</taxon>
        <taxon>Nicotiana</taxon>
    </lineage>
</organism>
<dbReference type="GO" id="GO:0008810">
    <property type="term" value="F:cellulase activity"/>
    <property type="evidence" value="ECO:0007669"/>
    <property type="project" value="UniProtKB-EC"/>
</dbReference>
<dbReference type="InterPro" id="IPR012341">
    <property type="entry name" value="6hp_glycosidase-like_sf"/>
</dbReference>
<evidence type="ECO:0000313" key="11">
    <source>
        <dbReference type="EMBL" id="OIT19036.1"/>
    </source>
</evidence>
<keyword evidence="4" id="KW-0378">Hydrolase</keyword>
<evidence type="ECO:0000256" key="8">
    <source>
        <dbReference type="ARBA" id="ARBA00023326"/>
    </source>
</evidence>
<keyword evidence="5" id="KW-0136">Cellulose degradation</keyword>
<dbReference type="GO" id="GO:0030245">
    <property type="term" value="P:cellulose catabolic process"/>
    <property type="evidence" value="ECO:0007669"/>
    <property type="project" value="UniProtKB-KW"/>
</dbReference>
<dbReference type="SMR" id="A0A1J6JR84"/>
<dbReference type="Pfam" id="PF00759">
    <property type="entry name" value="Glyco_hydro_9"/>
    <property type="match status" value="1"/>
</dbReference>
<evidence type="ECO:0000256" key="4">
    <source>
        <dbReference type="ARBA" id="ARBA00022801"/>
    </source>
</evidence>
<dbReference type="Gene3D" id="1.50.10.10">
    <property type="match status" value="1"/>
</dbReference>
<keyword evidence="9" id="KW-0732">Signal</keyword>
<dbReference type="STRING" id="49451.A0A1J6JR84"/>
<dbReference type="InterPro" id="IPR008928">
    <property type="entry name" value="6-hairpin_glycosidase_sf"/>
</dbReference>
<evidence type="ECO:0000256" key="2">
    <source>
        <dbReference type="ARBA" id="ARBA00007072"/>
    </source>
</evidence>
<keyword evidence="12" id="KW-1185">Reference proteome</keyword>
<protein>
    <recommendedName>
        <fullName evidence="3">cellulase</fullName>
        <ecNumber evidence="3">3.2.1.4</ecNumber>
    </recommendedName>
</protein>
<dbReference type="EMBL" id="MJEQ01011534">
    <property type="protein sequence ID" value="OIT19036.1"/>
    <property type="molecule type" value="Genomic_DNA"/>
</dbReference>
<comment type="similarity">
    <text evidence="2">Belongs to the glycosyl hydrolase 9 (cellulase E) family.</text>
</comment>
<comment type="caution">
    <text evidence="11">The sequence shown here is derived from an EMBL/GenBank/DDBJ whole genome shotgun (WGS) entry which is preliminary data.</text>
</comment>
<evidence type="ECO:0000256" key="3">
    <source>
        <dbReference type="ARBA" id="ARBA00012601"/>
    </source>
</evidence>
<feature type="chain" id="PRO_5013040694" description="cellulase" evidence="9">
    <location>
        <begin position="26"/>
        <end position="147"/>
    </location>
</feature>
<evidence type="ECO:0000256" key="9">
    <source>
        <dbReference type="SAM" id="SignalP"/>
    </source>
</evidence>
<dbReference type="EC" id="3.2.1.4" evidence="3"/>
<sequence length="147" mass="16838">MKNNVITSKFMLLLLLLLSVEKIHGSYHDYTDALTKSILFFEGQRSCYLPQDQRMNWQGHSGLGDGWPVNTDLTGGYYDAGDNVKFNPPVAFTTTLLAWSVIKFGQYMPPSELRNALVTIRWSTDYLLKTVSQPNRIFFQPWLAIEI</sequence>
<evidence type="ECO:0000313" key="12">
    <source>
        <dbReference type="Proteomes" id="UP000187609"/>
    </source>
</evidence>
<keyword evidence="6" id="KW-0119">Carbohydrate metabolism</keyword>
<evidence type="ECO:0000256" key="1">
    <source>
        <dbReference type="ARBA" id="ARBA00000966"/>
    </source>
</evidence>
<evidence type="ECO:0000259" key="10">
    <source>
        <dbReference type="Pfam" id="PF00759"/>
    </source>
</evidence>
<keyword evidence="8" id="KW-0624">Polysaccharide degradation</keyword>
<keyword evidence="7" id="KW-0326">Glycosidase</keyword>
<proteinExistence type="inferred from homology"/>
<reference evidence="11" key="1">
    <citation type="submission" date="2016-11" db="EMBL/GenBank/DDBJ databases">
        <title>The genome of Nicotiana attenuata.</title>
        <authorList>
            <person name="Xu S."/>
            <person name="Brockmoeller T."/>
            <person name="Gaquerel E."/>
            <person name="Navarro A."/>
            <person name="Kuhl H."/>
            <person name="Gase K."/>
            <person name="Ling Z."/>
            <person name="Zhou W."/>
            <person name="Kreitzer C."/>
            <person name="Stanke M."/>
            <person name="Tang H."/>
            <person name="Lyons E."/>
            <person name="Pandey P."/>
            <person name="Pandey S.P."/>
            <person name="Timmermann B."/>
            <person name="Baldwin I.T."/>
        </authorList>
    </citation>
    <scope>NUCLEOTIDE SEQUENCE [LARGE SCALE GENOMIC DNA]</scope>
    <source>
        <strain evidence="11">UT</strain>
    </source>
</reference>
<dbReference type="SUPFAM" id="SSF48208">
    <property type="entry name" value="Six-hairpin glycosidases"/>
    <property type="match status" value="1"/>
</dbReference>
<comment type="catalytic activity">
    <reaction evidence="1">
        <text>Endohydrolysis of (1-&gt;4)-beta-D-glucosidic linkages in cellulose, lichenin and cereal beta-D-glucans.</text>
        <dbReference type="EC" id="3.2.1.4"/>
    </reaction>
</comment>
<dbReference type="OMA" id="INDMIPW"/>
<dbReference type="Gramene" id="OIT19036">
    <property type="protein sequence ID" value="OIT19036"/>
    <property type="gene ID" value="A4A49_55466"/>
</dbReference>
<gene>
    <name evidence="11" type="ORF">A4A49_55466</name>
</gene>
<feature type="domain" description="Glycoside hydrolase family 9" evidence="10">
    <location>
        <begin position="30"/>
        <end position="140"/>
    </location>
</feature>
<dbReference type="Proteomes" id="UP000187609">
    <property type="component" value="Unassembled WGS sequence"/>
</dbReference>
<evidence type="ECO:0000256" key="6">
    <source>
        <dbReference type="ARBA" id="ARBA00023277"/>
    </source>
</evidence>
<name>A0A1J6JR84_NICAT</name>
<dbReference type="PANTHER" id="PTHR22298">
    <property type="entry name" value="ENDO-1,4-BETA-GLUCANASE"/>
    <property type="match status" value="1"/>
</dbReference>
<evidence type="ECO:0000256" key="7">
    <source>
        <dbReference type="ARBA" id="ARBA00023295"/>
    </source>
</evidence>
<dbReference type="AlphaFoldDB" id="A0A1J6JR84"/>
<dbReference type="InterPro" id="IPR001701">
    <property type="entry name" value="Glyco_hydro_9"/>
</dbReference>